<proteinExistence type="predicted"/>
<protein>
    <submittedName>
        <fullName evidence="1">Uncharacterized protein</fullName>
    </submittedName>
</protein>
<evidence type="ECO:0000313" key="2">
    <source>
        <dbReference type="Proteomes" id="UP001292094"/>
    </source>
</evidence>
<evidence type="ECO:0000313" key="1">
    <source>
        <dbReference type="EMBL" id="KAK4301777.1"/>
    </source>
</evidence>
<sequence length="66" mass="7518">MVHSSTWTWRDEGHGVVRRRALREVMTRDGRLVLEQVGRCLSRQQVSARAAGMAGTAGQAWQRRQL</sequence>
<keyword evidence="2" id="KW-1185">Reference proteome</keyword>
<dbReference type="AlphaFoldDB" id="A0AAE1P6V3"/>
<organism evidence="1 2">
    <name type="scientific">Petrolisthes manimaculis</name>
    <dbReference type="NCBI Taxonomy" id="1843537"/>
    <lineage>
        <taxon>Eukaryota</taxon>
        <taxon>Metazoa</taxon>
        <taxon>Ecdysozoa</taxon>
        <taxon>Arthropoda</taxon>
        <taxon>Crustacea</taxon>
        <taxon>Multicrustacea</taxon>
        <taxon>Malacostraca</taxon>
        <taxon>Eumalacostraca</taxon>
        <taxon>Eucarida</taxon>
        <taxon>Decapoda</taxon>
        <taxon>Pleocyemata</taxon>
        <taxon>Anomura</taxon>
        <taxon>Galatheoidea</taxon>
        <taxon>Porcellanidae</taxon>
        <taxon>Petrolisthes</taxon>
    </lineage>
</organism>
<reference evidence="1" key="1">
    <citation type="submission" date="2023-11" db="EMBL/GenBank/DDBJ databases">
        <title>Genome assemblies of two species of porcelain crab, Petrolisthes cinctipes and Petrolisthes manimaculis (Anomura: Porcellanidae).</title>
        <authorList>
            <person name="Angst P."/>
        </authorList>
    </citation>
    <scope>NUCLEOTIDE SEQUENCE</scope>
    <source>
        <strain evidence="1">PB745_02</strain>
        <tissue evidence="1">Gill</tissue>
    </source>
</reference>
<gene>
    <name evidence="1" type="ORF">Pmani_026104</name>
</gene>
<dbReference type="EMBL" id="JAWZYT010002827">
    <property type="protein sequence ID" value="KAK4301777.1"/>
    <property type="molecule type" value="Genomic_DNA"/>
</dbReference>
<accession>A0AAE1P6V3</accession>
<name>A0AAE1P6V3_9EUCA</name>
<dbReference type="Proteomes" id="UP001292094">
    <property type="component" value="Unassembled WGS sequence"/>
</dbReference>
<comment type="caution">
    <text evidence="1">The sequence shown here is derived from an EMBL/GenBank/DDBJ whole genome shotgun (WGS) entry which is preliminary data.</text>
</comment>